<evidence type="ECO:0000256" key="2">
    <source>
        <dbReference type="ARBA" id="ARBA00022737"/>
    </source>
</evidence>
<evidence type="ECO:0000313" key="6">
    <source>
        <dbReference type="Proteomes" id="UP000015100"/>
    </source>
</evidence>
<evidence type="ECO:0000256" key="1">
    <source>
        <dbReference type="ARBA" id="ARBA00022441"/>
    </source>
</evidence>
<sequence>MSQSQGADPIAESCSLTGHGALLVGDLLYVQGGRMIYNWMDGWGGYGQNPYLRVLNLTETVRLQDVPDNIITVESNTAPFRYDIETIQDTRLPMFWLDQTAKKAYLAGGARIDIANRTYIGGRDWNPGKVGKMWTANVGDNNILSGWTEVDMKIGNRNANLIGAGANWFDPDTRTGYIFGGSYLDYTEIDFAVNQLVTFNAATGEWKNTSTPFQQTSSGFLHGLELDGRTVLLAGLGVTNGQEGTVDTVRVYDTNSTQWYSQRTNGALPANRFWSTCSVIVAAQDKSSYQIIVYGGADSETTYGDVWALSIPSFTWSKLSDDTTSSVAAGARYAASCTLAKNHNMVVFGGNRVLDAYTYAFPDCDKNNRLAYFFDLNLQEWTSQILGDEPDIYRVPQAVYDVIGGNAEGGATLTAPPGGFNQAGMSTVFAAFATTPTSTTTGAITSVATTEASSGSKKVSGGAIGGIVVGVIAILALVGVGVWFLLRKRRQSRELATPLPPPPPAPPSEDKLFNAGGYPMELRGSEAYHNAVRMELHGDPSALKVELPGSIPAVSEVPSVRSPVAPSQGPHEVGV</sequence>
<evidence type="ECO:0000256" key="4">
    <source>
        <dbReference type="SAM" id="Phobius"/>
    </source>
</evidence>
<dbReference type="Pfam" id="PF24681">
    <property type="entry name" value="Kelch_KLHDC2_KLHL20_DRC7"/>
    <property type="match status" value="1"/>
</dbReference>
<evidence type="ECO:0008006" key="7">
    <source>
        <dbReference type="Google" id="ProtNLM"/>
    </source>
</evidence>
<dbReference type="PANTHER" id="PTHR46228">
    <property type="entry name" value="KELCH DOMAIN-CONTAINING PROTEIN"/>
    <property type="match status" value="1"/>
</dbReference>
<keyword evidence="2" id="KW-0677">Repeat</keyword>
<dbReference type="EMBL" id="AQGS01000055">
    <property type="protein sequence ID" value="EPS44247.1"/>
    <property type="molecule type" value="Genomic_DNA"/>
</dbReference>
<organism evidence="5 6">
    <name type="scientific">Dactylellina haptotyla (strain CBS 200.50)</name>
    <name type="common">Nematode-trapping fungus</name>
    <name type="synonym">Monacrosporium haptotylum</name>
    <dbReference type="NCBI Taxonomy" id="1284197"/>
    <lineage>
        <taxon>Eukaryota</taxon>
        <taxon>Fungi</taxon>
        <taxon>Dikarya</taxon>
        <taxon>Ascomycota</taxon>
        <taxon>Pezizomycotina</taxon>
        <taxon>Orbiliomycetes</taxon>
        <taxon>Orbiliales</taxon>
        <taxon>Orbiliaceae</taxon>
        <taxon>Dactylellina</taxon>
    </lineage>
</organism>
<dbReference type="SUPFAM" id="SSF50965">
    <property type="entry name" value="Galactose oxidase, central domain"/>
    <property type="match status" value="1"/>
</dbReference>
<keyword evidence="4" id="KW-0472">Membrane</keyword>
<comment type="caution">
    <text evidence="5">The sequence shown here is derived from an EMBL/GenBank/DDBJ whole genome shotgun (WGS) entry which is preliminary data.</text>
</comment>
<dbReference type="InterPro" id="IPR015915">
    <property type="entry name" value="Kelch-typ_b-propeller"/>
</dbReference>
<dbReference type="STRING" id="1284197.S8C970"/>
<feature type="transmembrane region" description="Helical" evidence="4">
    <location>
        <begin position="463"/>
        <end position="486"/>
    </location>
</feature>
<feature type="compositionally biased region" description="Pro residues" evidence="3">
    <location>
        <begin position="498"/>
        <end position="507"/>
    </location>
</feature>
<proteinExistence type="predicted"/>
<evidence type="ECO:0000313" key="5">
    <source>
        <dbReference type="EMBL" id="EPS44247.1"/>
    </source>
</evidence>
<accession>S8C970</accession>
<dbReference type="InterPro" id="IPR011043">
    <property type="entry name" value="Gal_Oxase/kelch_b-propeller"/>
</dbReference>
<dbReference type="HOGENOM" id="CLU_030812_0_0_1"/>
<dbReference type="OrthoDB" id="10251809at2759"/>
<dbReference type="OMA" id="MIYETIG"/>
<reference evidence="5 6" key="1">
    <citation type="journal article" date="2013" name="PLoS Genet.">
        <title>Genomic mechanisms accounting for the adaptation to parasitism in nematode-trapping fungi.</title>
        <authorList>
            <person name="Meerupati T."/>
            <person name="Andersson K.M."/>
            <person name="Friman E."/>
            <person name="Kumar D."/>
            <person name="Tunlid A."/>
            <person name="Ahren D."/>
        </authorList>
    </citation>
    <scope>NUCLEOTIDE SEQUENCE [LARGE SCALE GENOMIC DNA]</scope>
    <source>
        <strain evidence="5 6">CBS 200.50</strain>
    </source>
</reference>
<dbReference type="Proteomes" id="UP000015100">
    <property type="component" value="Unassembled WGS sequence"/>
</dbReference>
<feature type="region of interest" description="Disordered" evidence="3">
    <location>
        <begin position="556"/>
        <end position="575"/>
    </location>
</feature>
<keyword evidence="4" id="KW-0812">Transmembrane</keyword>
<feature type="region of interest" description="Disordered" evidence="3">
    <location>
        <begin position="494"/>
        <end position="516"/>
    </location>
</feature>
<evidence type="ECO:0000256" key="3">
    <source>
        <dbReference type="SAM" id="MobiDB-lite"/>
    </source>
</evidence>
<name>S8C970_DACHA</name>
<reference evidence="6" key="2">
    <citation type="submission" date="2013-04" db="EMBL/GenBank/DDBJ databases">
        <title>Genomic mechanisms accounting for the adaptation to parasitism in nematode-trapping fungi.</title>
        <authorList>
            <person name="Ahren D.G."/>
        </authorList>
    </citation>
    <scope>NUCLEOTIDE SEQUENCE [LARGE SCALE GENOMIC DNA]</scope>
    <source>
        <strain evidence="6">CBS 200.50</strain>
    </source>
</reference>
<dbReference type="PANTHER" id="PTHR46228:SF2">
    <property type="entry name" value="KELCH REPEAT PROTEIN (AFU_ORTHOLOGUE AFUA_4G14350)"/>
    <property type="match status" value="1"/>
</dbReference>
<gene>
    <name evidence="5" type="ORF">H072_1744</name>
</gene>
<dbReference type="eggNOG" id="ENOG502SMKA">
    <property type="taxonomic scope" value="Eukaryota"/>
</dbReference>
<dbReference type="AlphaFoldDB" id="S8C970"/>
<keyword evidence="1" id="KW-0880">Kelch repeat</keyword>
<dbReference type="Gene3D" id="2.120.10.80">
    <property type="entry name" value="Kelch-type beta propeller"/>
    <property type="match status" value="1"/>
</dbReference>
<protein>
    <recommendedName>
        <fullName evidence="7">Kelch repeat protein</fullName>
    </recommendedName>
</protein>
<keyword evidence="6" id="KW-1185">Reference proteome</keyword>
<keyword evidence="4" id="KW-1133">Transmembrane helix</keyword>